<accession>A0ABM8T1K0</accession>
<protein>
    <recommendedName>
        <fullName evidence="3">CoiA-like domain protein</fullName>
    </recommendedName>
</protein>
<evidence type="ECO:0000313" key="2">
    <source>
        <dbReference type="Proteomes" id="UP000835287"/>
    </source>
</evidence>
<proteinExistence type="predicted"/>
<organism evidence="1 2">
    <name type="scientific">Xanthomonas arboricola pv. corylina</name>
    <dbReference type="NCBI Taxonomy" id="487821"/>
    <lineage>
        <taxon>Bacteria</taxon>
        <taxon>Pseudomonadati</taxon>
        <taxon>Pseudomonadota</taxon>
        <taxon>Gammaproteobacteria</taxon>
        <taxon>Lysobacterales</taxon>
        <taxon>Lysobacteraceae</taxon>
        <taxon>Xanthomonas</taxon>
    </lineage>
</organism>
<gene>
    <name evidence="1" type="ORF">XAC301_41050</name>
</gene>
<evidence type="ECO:0000313" key="1">
    <source>
        <dbReference type="EMBL" id="CAE6850574.1"/>
    </source>
</evidence>
<sequence>MEIALVQGARTLPSAGLKGICPRCGAAMVAKCGEKVIHHWAHAGRRNCDPWWENETQWHRAWKAHWPVECHEINHVAPDGEIHRADVKTPSGIYVEVQHSAMTDAERQSREDFYQNLVWIIDGRRFQKNFTIHHLLPDPSLSWAQDCRWFPIEHRTHRGTTQGMYHKLSEIVEDRKRSPNSNMHRVYFFADERAKFEAADVGYRNFCWMRPHNTWLNATKPVYIDFGADVLVRLDVYPVETLRCVRLISKSKLIHDLGTLPHAMGVCA</sequence>
<name>A0ABM8T1K0_9XANT</name>
<dbReference type="RefSeq" id="WP_275544315.1">
    <property type="nucleotide sequence ID" value="NZ_HG992338.1"/>
</dbReference>
<reference evidence="1 2" key="1">
    <citation type="submission" date="2021-02" db="EMBL/GenBank/DDBJ databases">
        <authorList>
            <person name="Pothier F. J."/>
        </authorList>
    </citation>
    <scope>NUCLEOTIDE SEQUENCE [LARGE SCALE GENOMIC DNA]</scope>
    <source>
        <strain evidence="1 2">301</strain>
    </source>
</reference>
<keyword evidence="2" id="KW-1185">Reference proteome</keyword>
<dbReference type="Proteomes" id="UP000835287">
    <property type="component" value="Chromosome"/>
</dbReference>
<evidence type="ECO:0008006" key="3">
    <source>
        <dbReference type="Google" id="ProtNLM"/>
    </source>
</evidence>
<dbReference type="EMBL" id="HG992338">
    <property type="protein sequence ID" value="CAE6850574.1"/>
    <property type="molecule type" value="Genomic_DNA"/>
</dbReference>
<dbReference type="EMBL" id="HG992338">
    <property type="protein sequence ID" value="CAE6850589.1"/>
    <property type="molecule type" value="Genomic_DNA"/>
</dbReference>